<feature type="transmembrane region" description="Helical" evidence="1">
    <location>
        <begin position="14"/>
        <end position="44"/>
    </location>
</feature>
<proteinExistence type="predicted"/>
<keyword evidence="1" id="KW-0812">Transmembrane</keyword>
<organism evidence="2 3">
    <name type="scientific">Kocuria rosea subsp. polaris</name>
    <dbReference type="NCBI Taxonomy" id="136273"/>
    <lineage>
        <taxon>Bacteria</taxon>
        <taxon>Bacillati</taxon>
        <taxon>Actinomycetota</taxon>
        <taxon>Actinomycetes</taxon>
        <taxon>Micrococcales</taxon>
        <taxon>Micrococcaceae</taxon>
        <taxon>Kocuria</taxon>
    </lineage>
</organism>
<evidence type="ECO:0000313" key="3">
    <source>
        <dbReference type="Proteomes" id="UP000053512"/>
    </source>
</evidence>
<dbReference type="EMBL" id="LQBK01000019">
    <property type="protein sequence ID" value="KUG57080.1"/>
    <property type="molecule type" value="Genomic_DNA"/>
</dbReference>
<comment type="caution">
    <text evidence="2">The sequence shown here is derived from an EMBL/GenBank/DDBJ whole genome shotgun (WGS) entry which is preliminary data.</text>
</comment>
<sequence>MVLMLRMPVTVVEIIHMIAVFNGLVPAVLSVSVFCFGVLGLLVVTSHDDPPWTYGPRTGSSFQWSTGTRIWQCFCGTTRARPGPARSARFC</sequence>
<dbReference type="AlphaFoldDB" id="A0A0W8IB17"/>
<keyword evidence="1" id="KW-0472">Membrane</keyword>
<reference evidence="3" key="1">
    <citation type="submission" date="2015-12" db="EMBL/GenBank/DDBJ databases">
        <authorList>
            <person name="Nair G.R."/>
            <person name="Kaur G."/>
            <person name="Mayilraj S."/>
        </authorList>
    </citation>
    <scope>NUCLEOTIDE SEQUENCE [LARGE SCALE GENOMIC DNA]</scope>
    <source>
        <strain evidence="3">CD08_4</strain>
    </source>
</reference>
<evidence type="ECO:0000313" key="2">
    <source>
        <dbReference type="EMBL" id="KUG57080.1"/>
    </source>
</evidence>
<gene>
    <name evidence="2" type="ORF">AVL61_16945</name>
</gene>
<protein>
    <submittedName>
        <fullName evidence="2">Uncharacterized protein</fullName>
    </submittedName>
</protein>
<dbReference type="Proteomes" id="UP000053512">
    <property type="component" value="Unassembled WGS sequence"/>
</dbReference>
<keyword evidence="1" id="KW-1133">Transmembrane helix</keyword>
<evidence type="ECO:0000256" key="1">
    <source>
        <dbReference type="SAM" id="Phobius"/>
    </source>
</evidence>
<accession>A0A0W8IB17</accession>
<name>A0A0W8IB17_KOCRO</name>